<protein>
    <submittedName>
        <fullName evidence="2">Uncharacterized protein</fullName>
    </submittedName>
</protein>
<evidence type="ECO:0000256" key="1">
    <source>
        <dbReference type="SAM" id="SignalP"/>
    </source>
</evidence>
<organism evidence="2">
    <name type="scientific">Arion vulgaris</name>
    <dbReference type="NCBI Taxonomy" id="1028688"/>
    <lineage>
        <taxon>Eukaryota</taxon>
        <taxon>Metazoa</taxon>
        <taxon>Spiralia</taxon>
        <taxon>Lophotrochozoa</taxon>
        <taxon>Mollusca</taxon>
        <taxon>Gastropoda</taxon>
        <taxon>Heterobranchia</taxon>
        <taxon>Euthyneura</taxon>
        <taxon>Panpulmonata</taxon>
        <taxon>Eupulmonata</taxon>
        <taxon>Stylommatophora</taxon>
        <taxon>Helicina</taxon>
        <taxon>Arionoidea</taxon>
        <taxon>Arionidae</taxon>
        <taxon>Arion</taxon>
    </lineage>
</organism>
<feature type="chain" id="PRO_5002111801" evidence="1">
    <location>
        <begin position="21"/>
        <end position="70"/>
    </location>
</feature>
<evidence type="ECO:0000313" key="2">
    <source>
        <dbReference type="EMBL" id="CEK52355.1"/>
    </source>
</evidence>
<keyword evidence="1" id="KW-0732">Signal</keyword>
<gene>
    <name evidence="2" type="primary">ORF16442</name>
</gene>
<sequence>MSSTSLVVLILFAMLNEMVADVPLTRTKFKAAVYGHAVIPPPLGIVSRDDALRYMMVNLEVYRVQAAEAK</sequence>
<accession>A0A0B6YA78</accession>
<proteinExistence type="predicted"/>
<reference evidence="2" key="1">
    <citation type="submission" date="2014-12" db="EMBL/GenBank/DDBJ databases">
        <title>Insight into the proteome of Arion vulgaris.</title>
        <authorList>
            <person name="Aradska J."/>
            <person name="Bulat T."/>
            <person name="Smidak R."/>
            <person name="Sarate P."/>
            <person name="Gangsoo J."/>
            <person name="Sialana F."/>
            <person name="Bilban M."/>
            <person name="Lubec G."/>
        </authorList>
    </citation>
    <scope>NUCLEOTIDE SEQUENCE</scope>
    <source>
        <tissue evidence="2">Skin</tissue>
    </source>
</reference>
<dbReference type="EMBL" id="HACG01005490">
    <property type="protein sequence ID" value="CEK52355.1"/>
    <property type="molecule type" value="Transcribed_RNA"/>
</dbReference>
<feature type="non-terminal residue" evidence="2">
    <location>
        <position position="70"/>
    </location>
</feature>
<dbReference type="AlphaFoldDB" id="A0A0B6YA78"/>
<name>A0A0B6YA78_9EUPU</name>
<feature type="signal peptide" evidence="1">
    <location>
        <begin position="1"/>
        <end position="20"/>
    </location>
</feature>